<feature type="compositionally biased region" description="Acidic residues" evidence="1">
    <location>
        <begin position="488"/>
        <end position="498"/>
    </location>
</feature>
<dbReference type="InterPro" id="IPR021713">
    <property type="entry name" value="Folliculin"/>
</dbReference>
<dbReference type="PANTHER" id="PTHR31441:SF2">
    <property type="entry name" value="FOLLICULIN"/>
    <property type="match status" value="1"/>
</dbReference>
<feature type="compositionally biased region" description="Basic and acidic residues" evidence="1">
    <location>
        <begin position="447"/>
        <end position="487"/>
    </location>
</feature>
<proteinExistence type="predicted"/>
<dbReference type="PANTHER" id="PTHR31441">
    <property type="entry name" value="FOLLICULIN FAMILY MEMBER"/>
    <property type="match status" value="1"/>
</dbReference>
<feature type="region of interest" description="Disordered" evidence="1">
    <location>
        <begin position="138"/>
        <end position="206"/>
    </location>
</feature>
<feature type="compositionally biased region" description="Low complexity" evidence="1">
    <location>
        <begin position="192"/>
        <end position="203"/>
    </location>
</feature>
<dbReference type="InterPro" id="IPR037520">
    <property type="entry name" value="Folliculin/SMCR8_longin"/>
</dbReference>
<dbReference type="OrthoDB" id="5599713at2759"/>
<organism evidence="3 4">
    <name type="scientific">Cyphellophora europaea (strain CBS 101466)</name>
    <name type="common">Phialophora europaea</name>
    <dbReference type="NCBI Taxonomy" id="1220924"/>
    <lineage>
        <taxon>Eukaryota</taxon>
        <taxon>Fungi</taxon>
        <taxon>Dikarya</taxon>
        <taxon>Ascomycota</taxon>
        <taxon>Pezizomycotina</taxon>
        <taxon>Eurotiomycetes</taxon>
        <taxon>Chaetothyriomycetidae</taxon>
        <taxon>Chaetothyriales</taxon>
        <taxon>Cyphellophoraceae</taxon>
        <taxon>Cyphellophora</taxon>
    </lineage>
</organism>
<dbReference type="Proteomes" id="UP000030752">
    <property type="component" value="Unassembled WGS sequence"/>
</dbReference>
<dbReference type="PROSITE" id="PS51834">
    <property type="entry name" value="DENN_FLCN_SMCR8"/>
    <property type="match status" value="1"/>
</dbReference>
<dbReference type="RefSeq" id="XP_008712107.1">
    <property type="nucleotide sequence ID" value="XM_008713885.1"/>
</dbReference>
<gene>
    <name evidence="3" type="ORF">HMPREF1541_09210</name>
</gene>
<evidence type="ECO:0000313" key="3">
    <source>
        <dbReference type="EMBL" id="ETN45379.1"/>
    </source>
</evidence>
<dbReference type="GeneID" id="19976549"/>
<feature type="region of interest" description="Disordered" evidence="1">
    <location>
        <begin position="316"/>
        <end position="353"/>
    </location>
</feature>
<dbReference type="STRING" id="1220924.W2SBU6"/>
<keyword evidence="4" id="KW-1185">Reference proteome</keyword>
<dbReference type="VEuPathDB" id="FungiDB:HMPREF1541_09210"/>
<accession>W2SBU6</accession>
<evidence type="ECO:0000259" key="2">
    <source>
        <dbReference type="PROSITE" id="PS51834"/>
    </source>
</evidence>
<protein>
    <recommendedName>
        <fullName evidence="2">UDENN FLCN/SMCR8-type domain-containing protein</fullName>
    </recommendedName>
</protein>
<dbReference type="GO" id="GO:0005829">
    <property type="term" value="C:cytosol"/>
    <property type="evidence" value="ECO:0007669"/>
    <property type="project" value="TreeGrafter"/>
</dbReference>
<feature type="compositionally biased region" description="Polar residues" evidence="1">
    <location>
        <begin position="74"/>
        <end position="96"/>
    </location>
</feature>
<dbReference type="HOGENOM" id="CLU_030576_0_0_1"/>
<dbReference type="AlphaFoldDB" id="W2SBU6"/>
<feature type="compositionally biased region" description="Basic and acidic residues" evidence="1">
    <location>
        <begin position="319"/>
        <end position="332"/>
    </location>
</feature>
<feature type="compositionally biased region" description="Polar residues" evidence="1">
    <location>
        <begin position="173"/>
        <end position="191"/>
    </location>
</feature>
<dbReference type="EMBL" id="KB822712">
    <property type="protein sequence ID" value="ETN45379.1"/>
    <property type="molecule type" value="Genomic_DNA"/>
</dbReference>
<dbReference type="InterPro" id="IPR037521">
    <property type="entry name" value="FLCN/SMCR8_DENN"/>
</dbReference>
<reference evidence="3 4" key="1">
    <citation type="submission" date="2013-03" db="EMBL/GenBank/DDBJ databases">
        <title>The Genome Sequence of Phialophora europaea CBS 101466.</title>
        <authorList>
            <consortium name="The Broad Institute Genomics Platform"/>
            <person name="Cuomo C."/>
            <person name="de Hoog S."/>
            <person name="Gorbushina A."/>
            <person name="Walker B."/>
            <person name="Young S.K."/>
            <person name="Zeng Q."/>
            <person name="Gargeya S."/>
            <person name="Fitzgerald M."/>
            <person name="Haas B."/>
            <person name="Abouelleil A."/>
            <person name="Allen A.W."/>
            <person name="Alvarado L."/>
            <person name="Arachchi H.M."/>
            <person name="Berlin A.M."/>
            <person name="Chapman S.B."/>
            <person name="Gainer-Dewar J."/>
            <person name="Goldberg J."/>
            <person name="Griggs A."/>
            <person name="Gujja S."/>
            <person name="Hansen M."/>
            <person name="Howarth C."/>
            <person name="Imamovic A."/>
            <person name="Ireland A."/>
            <person name="Larimer J."/>
            <person name="McCowan C."/>
            <person name="Murphy C."/>
            <person name="Pearson M."/>
            <person name="Poon T.W."/>
            <person name="Priest M."/>
            <person name="Roberts A."/>
            <person name="Saif S."/>
            <person name="Shea T."/>
            <person name="Sisk P."/>
            <person name="Sykes S."/>
            <person name="Wortman J."/>
            <person name="Nusbaum C."/>
            <person name="Birren B."/>
        </authorList>
    </citation>
    <scope>NUCLEOTIDE SEQUENCE [LARGE SCALE GENOMIC DNA]</scope>
    <source>
        <strain evidence="3 4">CBS 101466</strain>
    </source>
</reference>
<feature type="domain" description="UDENN FLCN/SMCR8-type" evidence="2">
    <location>
        <begin position="197"/>
        <end position="543"/>
    </location>
</feature>
<feature type="compositionally biased region" description="Basic and acidic residues" evidence="1">
    <location>
        <begin position="97"/>
        <end position="108"/>
    </location>
</feature>
<dbReference type="Pfam" id="PF11704">
    <property type="entry name" value="Folliculin"/>
    <property type="match status" value="1"/>
</dbReference>
<evidence type="ECO:0000256" key="1">
    <source>
        <dbReference type="SAM" id="MobiDB-lite"/>
    </source>
</evidence>
<dbReference type="InParanoid" id="W2SBU6"/>
<evidence type="ECO:0000313" key="4">
    <source>
        <dbReference type="Proteomes" id="UP000030752"/>
    </source>
</evidence>
<dbReference type="GO" id="GO:1904263">
    <property type="term" value="P:positive regulation of TORC1 signaling"/>
    <property type="evidence" value="ECO:0007669"/>
    <property type="project" value="TreeGrafter"/>
</dbReference>
<feature type="compositionally biased region" description="Basic and acidic residues" evidence="1">
    <location>
        <begin position="342"/>
        <end position="351"/>
    </location>
</feature>
<feature type="region of interest" description="Disordered" evidence="1">
    <location>
        <begin position="74"/>
        <end position="112"/>
    </location>
</feature>
<feature type="region of interest" description="Disordered" evidence="1">
    <location>
        <begin position="431"/>
        <end position="499"/>
    </location>
</feature>
<dbReference type="eggNOG" id="KOG3715">
    <property type="taxonomic scope" value="Eukaryota"/>
</dbReference>
<name>W2SBU6_CYPE1</name>
<sequence>MDFTLSLTHFCESHGPKCVLCTQVLPLECATCVPPSPPLRPQPSTSTFNISDPEPAFEDTGRVHTIPSLRKTDTNITLPTDFSGASTNVDSESDSPTIERHPLFKNHDPNTSVPPQFRYGRAQGETCASCTFTAPESVASSLPSGAPGSLKSDGKSKNGAPVFRSREFVCLGTSPNSAGPQDSAAGGSSNGTSYPPSSYASSTHPEQCHDHTMTYLTAKSPSDPDTYSYLRASVIRTLSCELLPRGMSDGPLCFGDATQGYTIAYVFRLTDPKARGRRRCYAFLALAGKDAKRAFRAAPMLWEAFASMSRGIEGAAMRAAEEKERKEEEERQQGVGRQPGRAPRESPKSEKVAYTPVSSFLTRRAMDPDGTIRRMGQTSPRSLADIVGDETIFAILHQYFVALLRCLGDRFGGIPLADREAVYQTMADAAGLGGEKSPSRVHHERVRSRQTETAEPYSLREEDSTPKPEPAKTLKIRPSKERPRQREETEEAEVEDEIDKAKKRLSKTLSLGSTGQCAPLHVTQAAARGQVQVAPTSSRQVTV</sequence>
<dbReference type="GO" id="GO:0005096">
    <property type="term" value="F:GTPase activator activity"/>
    <property type="evidence" value="ECO:0007669"/>
    <property type="project" value="InterPro"/>
</dbReference>